<dbReference type="EMBL" id="CAIM01000521">
    <property type="protein sequence ID" value="CCI19962.1"/>
    <property type="molecule type" value="Genomic_DNA"/>
</dbReference>
<dbReference type="InterPro" id="IPR011856">
    <property type="entry name" value="tRNA_endonuc-like_dom_sf"/>
</dbReference>
<reference evidence="1 2" key="1">
    <citation type="submission" date="2012-04" db="EMBL/GenBank/DDBJ databases">
        <authorList>
            <person name="Genoscope - CEA"/>
        </authorList>
    </citation>
    <scope>NUCLEOTIDE SEQUENCE [LARGE SCALE GENOMIC DNA]</scope>
    <source>
        <strain evidence="1 2">9807</strain>
    </source>
</reference>
<evidence type="ECO:0000313" key="1">
    <source>
        <dbReference type="EMBL" id="CCI19962.1"/>
    </source>
</evidence>
<dbReference type="InterPro" id="IPR014919">
    <property type="entry name" value="XisH"/>
</dbReference>
<organism evidence="1 2">
    <name type="scientific">Microcystis aeruginosa PCC 9807</name>
    <dbReference type="NCBI Taxonomy" id="1160283"/>
    <lineage>
        <taxon>Bacteria</taxon>
        <taxon>Bacillati</taxon>
        <taxon>Cyanobacteriota</taxon>
        <taxon>Cyanophyceae</taxon>
        <taxon>Oscillatoriophycideae</taxon>
        <taxon>Chroococcales</taxon>
        <taxon>Microcystaceae</taxon>
        <taxon>Microcystis</taxon>
    </lineage>
</organism>
<proteinExistence type="predicted"/>
<gene>
    <name evidence="1" type="ORF">MICAF_5680015</name>
</gene>
<name>I4HD38_MICAE</name>
<dbReference type="GO" id="GO:0003676">
    <property type="term" value="F:nucleic acid binding"/>
    <property type="evidence" value="ECO:0007669"/>
    <property type="project" value="InterPro"/>
</dbReference>
<dbReference type="Proteomes" id="UP000003613">
    <property type="component" value="Unassembled WGS sequence"/>
</dbReference>
<protein>
    <submittedName>
        <fullName evidence="1">XisH protein</fullName>
    </submittedName>
</protein>
<dbReference type="Pfam" id="PF08814">
    <property type="entry name" value="XisH"/>
    <property type="match status" value="1"/>
</dbReference>
<sequence>MFLAIPSFTYDTFFSLDFTQLMMRENHLKLIIFSPSQEVILRWIN</sequence>
<dbReference type="SUPFAM" id="SSF52980">
    <property type="entry name" value="Restriction endonuclease-like"/>
    <property type="match status" value="1"/>
</dbReference>
<accession>I4HD38</accession>
<dbReference type="InterPro" id="IPR011335">
    <property type="entry name" value="Restrct_endonuc-II-like"/>
</dbReference>
<comment type="caution">
    <text evidence="1">The sequence shown here is derived from an EMBL/GenBank/DDBJ whole genome shotgun (WGS) entry which is preliminary data.</text>
</comment>
<dbReference type="HOGENOM" id="CLU_132053_1_1_3"/>
<dbReference type="Gene3D" id="3.40.1350.10">
    <property type="match status" value="1"/>
</dbReference>
<dbReference type="AlphaFoldDB" id="I4HD38"/>
<evidence type="ECO:0000313" key="2">
    <source>
        <dbReference type="Proteomes" id="UP000003613"/>
    </source>
</evidence>